<organism evidence="2 3">
    <name type="scientific">Actinoplanes auranticolor</name>
    <dbReference type="NCBI Taxonomy" id="47988"/>
    <lineage>
        <taxon>Bacteria</taxon>
        <taxon>Bacillati</taxon>
        <taxon>Actinomycetota</taxon>
        <taxon>Actinomycetes</taxon>
        <taxon>Micromonosporales</taxon>
        <taxon>Micromonosporaceae</taxon>
        <taxon>Actinoplanes</taxon>
    </lineage>
</organism>
<evidence type="ECO:0000313" key="2">
    <source>
        <dbReference type="EMBL" id="GIM78187.1"/>
    </source>
</evidence>
<dbReference type="AlphaFoldDB" id="A0A919STE6"/>
<gene>
    <name evidence="2" type="primary">mmyY</name>
    <name evidence="2" type="ORF">Aau02nite_79640</name>
</gene>
<dbReference type="EMBL" id="BOQL01000072">
    <property type="protein sequence ID" value="GIM78187.1"/>
    <property type="molecule type" value="Genomic_DNA"/>
</dbReference>
<dbReference type="InterPro" id="IPR032710">
    <property type="entry name" value="NTF2-like_dom_sf"/>
</dbReference>
<dbReference type="RefSeq" id="WP_212993774.1">
    <property type="nucleotide sequence ID" value="NZ_BAABEA010000016.1"/>
</dbReference>
<dbReference type="SUPFAM" id="SSF54427">
    <property type="entry name" value="NTF2-like"/>
    <property type="match status" value="1"/>
</dbReference>
<feature type="domain" description="SnoaL-like" evidence="1">
    <location>
        <begin position="11"/>
        <end position="140"/>
    </location>
</feature>
<sequence length="161" mass="17827">MSTDSLGARIQRIEDRTAIIELVIAYAVAIDEADWKGFAATMTDPVHIDFSEAGLPAADFPRDEFVGFAAGALEGWTARQHISPNHRVAFDETDPDKATCYSYMYAQHYKKGAPGGDFYLMRGSYDNKLVRTADGWRITGVTQHVSWLEGNPDALREPVPS</sequence>
<evidence type="ECO:0000259" key="1">
    <source>
        <dbReference type="Pfam" id="PF13577"/>
    </source>
</evidence>
<dbReference type="Pfam" id="PF13577">
    <property type="entry name" value="SnoaL_4"/>
    <property type="match status" value="1"/>
</dbReference>
<keyword evidence="3" id="KW-1185">Reference proteome</keyword>
<evidence type="ECO:0000313" key="3">
    <source>
        <dbReference type="Proteomes" id="UP000681340"/>
    </source>
</evidence>
<protein>
    <recommendedName>
        <fullName evidence="1">SnoaL-like domain-containing protein</fullName>
    </recommendedName>
</protein>
<proteinExistence type="predicted"/>
<dbReference type="Proteomes" id="UP000681340">
    <property type="component" value="Unassembled WGS sequence"/>
</dbReference>
<name>A0A919STE6_9ACTN</name>
<dbReference type="Gene3D" id="3.10.450.50">
    <property type="match status" value="1"/>
</dbReference>
<dbReference type="InterPro" id="IPR037401">
    <property type="entry name" value="SnoaL-like"/>
</dbReference>
<comment type="caution">
    <text evidence="2">The sequence shown here is derived from an EMBL/GenBank/DDBJ whole genome shotgun (WGS) entry which is preliminary data.</text>
</comment>
<reference evidence="2" key="1">
    <citation type="submission" date="2021-03" db="EMBL/GenBank/DDBJ databases">
        <title>Whole genome shotgun sequence of Actinoplanes auranticolor NBRC 12245.</title>
        <authorList>
            <person name="Komaki H."/>
            <person name="Tamura T."/>
        </authorList>
    </citation>
    <scope>NUCLEOTIDE SEQUENCE</scope>
    <source>
        <strain evidence="2">NBRC 12245</strain>
    </source>
</reference>
<accession>A0A919STE6</accession>